<evidence type="ECO:0000313" key="2">
    <source>
        <dbReference type="EMBL" id="EKD19099.1"/>
    </source>
</evidence>
<reference evidence="2 3" key="1">
    <citation type="journal article" date="2012" name="BMC Genomics">
        <title>Sequencing the genome of Marssonina brunnea reveals fungus-poplar co-evolution.</title>
        <authorList>
            <person name="Zhu S."/>
            <person name="Cao Y.-Z."/>
            <person name="Jiang C."/>
            <person name="Tan B.-Y."/>
            <person name="Wang Z."/>
            <person name="Feng S."/>
            <person name="Zhang L."/>
            <person name="Su X.-H."/>
            <person name="Brejova B."/>
            <person name="Vinar T."/>
            <person name="Xu M."/>
            <person name="Wang M.-X."/>
            <person name="Zhang S.-G."/>
            <person name="Huang M.-R."/>
            <person name="Wu R."/>
            <person name="Zhou Y."/>
        </authorList>
    </citation>
    <scope>NUCLEOTIDE SEQUENCE [LARGE SCALE GENOMIC DNA]</scope>
    <source>
        <strain evidence="2 3">MB_m1</strain>
    </source>
</reference>
<name>K1Y1U2_MARBU</name>
<dbReference type="InParanoid" id="K1Y1U2"/>
<sequence length="635" mass="72544">MLLTTTIAIPIAITRLTTPIETIEDQVRAITVAQEAIIAVVEAEVGTEVLHVEERIEAFAEVESLKYASFAANPTASLQNTPSKNENALTTNQATYAIENYQYDEYDHGDRNYFTQTFLTEAREVTSAETIAIFFLPDSRAAIQRFATTLKAAGEEFETDIFEKITKYYAQYQLHKQAFRRFKIFLKDNVGKVKRYYSPLRRIYNILKEELAAGPESIVLTLLVYGAYPRLSETDSLALSIIKRRKALRAAIKEIRRLQAKRKVKDALAMRNGPNTLETFNLPLQSDVKVYKEVKVVKPYYKTPSDTLNLEESLPPNRLTEAELPPVQPTRQPTTLATKIGSRPRKPKSSLAVRYSPCHLFASIKEFKDFDEQFLNHENDVIIVFFTYKEKADVALSTKLRNERVIITPGEQFVESRLQELKGLIKKEVFEVVEYNLAVHGISPNKEFNDLEEQELKKADFNAKLKETLIVENEVTFNEGTLKKLANGSILLKQKDQKKKLELITENRNNYLEQRARAAYIASLSTEKKFNSSFFIQRNLIAASSTKCKRVTRLVLASEIYSMVSGMDIAICVATTLKIITNKLEVLEVSIVVYTDSYSFYECLVKLGTTKEKRLMIDIIAFKQSYERRELAKVR</sequence>
<protein>
    <submittedName>
        <fullName evidence="2">Polyprotein</fullName>
    </submittedName>
</protein>
<dbReference type="Proteomes" id="UP000006753">
    <property type="component" value="Unassembled WGS sequence"/>
</dbReference>
<evidence type="ECO:0000313" key="3">
    <source>
        <dbReference type="Proteomes" id="UP000006753"/>
    </source>
</evidence>
<dbReference type="OrthoDB" id="3562262at2759"/>
<dbReference type="HOGENOM" id="CLU_430868_0_0_1"/>
<keyword evidence="3" id="KW-1185">Reference proteome</keyword>
<dbReference type="KEGG" id="mbe:MBM_02336"/>
<dbReference type="AlphaFoldDB" id="K1Y1U2"/>
<organism evidence="2 3">
    <name type="scientific">Marssonina brunnea f. sp. multigermtubi (strain MB_m1)</name>
    <name type="common">Marssonina leaf spot fungus</name>
    <dbReference type="NCBI Taxonomy" id="1072389"/>
    <lineage>
        <taxon>Eukaryota</taxon>
        <taxon>Fungi</taxon>
        <taxon>Dikarya</taxon>
        <taxon>Ascomycota</taxon>
        <taxon>Pezizomycotina</taxon>
        <taxon>Leotiomycetes</taxon>
        <taxon>Helotiales</taxon>
        <taxon>Drepanopezizaceae</taxon>
        <taxon>Drepanopeziza</taxon>
    </lineage>
</organism>
<dbReference type="EMBL" id="JH921431">
    <property type="protein sequence ID" value="EKD19099.1"/>
    <property type="molecule type" value="Genomic_DNA"/>
</dbReference>
<feature type="region of interest" description="Disordered" evidence="1">
    <location>
        <begin position="321"/>
        <end position="348"/>
    </location>
</feature>
<dbReference type="eggNOG" id="KOG0017">
    <property type="taxonomic scope" value="Eukaryota"/>
</dbReference>
<evidence type="ECO:0000256" key="1">
    <source>
        <dbReference type="SAM" id="MobiDB-lite"/>
    </source>
</evidence>
<proteinExistence type="predicted"/>
<accession>K1Y1U2</accession>
<dbReference type="OMA" id="VEICDIT"/>
<gene>
    <name evidence="2" type="ORF">MBM_02336</name>
</gene>